<organism evidence="10 11">
    <name type="scientific">Pseudomonas fragi</name>
    <dbReference type="NCBI Taxonomy" id="296"/>
    <lineage>
        <taxon>Bacteria</taxon>
        <taxon>Pseudomonadati</taxon>
        <taxon>Pseudomonadota</taxon>
        <taxon>Gammaproteobacteria</taxon>
        <taxon>Pseudomonadales</taxon>
        <taxon>Pseudomonadaceae</taxon>
        <taxon>Pseudomonas</taxon>
    </lineage>
</organism>
<dbReference type="OrthoDB" id="138020at2"/>
<dbReference type="EMBL" id="NQKQ01000005">
    <property type="protein sequence ID" value="PAA13886.1"/>
    <property type="molecule type" value="Genomic_DNA"/>
</dbReference>
<feature type="transmembrane region" description="Helical" evidence="7">
    <location>
        <begin position="12"/>
        <end position="32"/>
    </location>
</feature>
<dbReference type="EMBL" id="NQKL01000007">
    <property type="protein sequence ID" value="OZY41783.1"/>
    <property type="molecule type" value="Genomic_DNA"/>
</dbReference>
<dbReference type="Proteomes" id="UP000215861">
    <property type="component" value="Unassembled WGS sequence"/>
</dbReference>
<feature type="transmembrane region" description="Helical" evidence="7">
    <location>
        <begin position="242"/>
        <end position="259"/>
    </location>
</feature>
<evidence type="ECO:0000313" key="11">
    <source>
        <dbReference type="Proteomes" id="UP000215861"/>
    </source>
</evidence>
<proteinExistence type="inferred from homology"/>
<keyword evidence="2" id="KW-1003">Cell membrane</keyword>
<dbReference type="RefSeq" id="WP_003443292.1">
    <property type="nucleotide sequence ID" value="NZ_JAAEBR010000008.1"/>
</dbReference>
<sequence length="342" mass="36909">MSQSLTVKMLEAVRNVPIGYVVCGGVVCTVPALLAARLHNPLFCWSAIAAFWSYLSIPSDKSPKGCIFGLVFGITGAVASGLGAWTMVWPQLAIALSALFAFAGAYAQVCGARISIPALLTATAFAVSTAFPAKDFAQGFAYARYFLYGSLWATGSALLFQWCQYDQPDAAKRPVLWSALRTNFTPKSNFFLHGLRVALSGALSVWLVQLWSLHYGYWMTLTVFLIMQPYMHSTLRMSLERVGGTFLGGAIAAVLGYAIHDPFLLAALILPVSIGTLAGRSVSHISYLMFLTPHFILVAQVGQSGGSELDLVFLRMLYSTGGALLAIIASLVIFPRWQTAEP</sequence>
<evidence type="ECO:0000256" key="3">
    <source>
        <dbReference type="ARBA" id="ARBA00022692"/>
    </source>
</evidence>
<reference evidence="11 12" key="1">
    <citation type="submission" date="2017-08" db="EMBL/GenBank/DDBJ databases">
        <title>Genomic and metabolic characterisation of spoilage-associated Pseudomonas species.</title>
        <authorList>
            <person name="Stanborough T."/>
            <person name="Fegan N."/>
            <person name="Powell S.M."/>
            <person name="Singh T."/>
            <person name="Tamplin M.L."/>
            <person name="Chandry P.S."/>
        </authorList>
    </citation>
    <scope>NUCLEOTIDE SEQUENCE [LARGE SCALE GENOMIC DNA]</scope>
    <source>
        <strain evidence="10 11">F1801</strain>
        <strain evidence="9 12">F1820</strain>
    </source>
</reference>
<feature type="transmembrane region" description="Helical" evidence="7">
    <location>
        <begin position="312"/>
        <end position="334"/>
    </location>
</feature>
<keyword evidence="4 7" id="KW-1133">Transmembrane helix</keyword>
<evidence type="ECO:0000256" key="7">
    <source>
        <dbReference type="SAM" id="Phobius"/>
    </source>
</evidence>
<keyword evidence="5 7" id="KW-0472">Membrane</keyword>
<evidence type="ECO:0000256" key="5">
    <source>
        <dbReference type="ARBA" id="ARBA00023136"/>
    </source>
</evidence>
<evidence type="ECO:0000259" key="8">
    <source>
        <dbReference type="Pfam" id="PF13515"/>
    </source>
</evidence>
<accession>A0A120I6G7</accession>
<feature type="domain" description="Integral membrane bound transporter" evidence="8">
    <location>
        <begin position="203"/>
        <end position="328"/>
    </location>
</feature>
<evidence type="ECO:0000313" key="9">
    <source>
        <dbReference type="EMBL" id="OZY41783.1"/>
    </source>
</evidence>
<evidence type="ECO:0000256" key="2">
    <source>
        <dbReference type="ARBA" id="ARBA00022475"/>
    </source>
</evidence>
<feature type="transmembrane region" description="Helical" evidence="7">
    <location>
        <begin position="145"/>
        <end position="163"/>
    </location>
</feature>
<dbReference type="Pfam" id="PF13515">
    <property type="entry name" value="FUSC_2"/>
    <property type="match status" value="1"/>
</dbReference>
<dbReference type="PANTHER" id="PTHR30509:SF9">
    <property type="entry name" value="MULTIDRUG RESISTANCE PROTEIN MDTO"/>
    <property type="match status" value="1"/>
</dbReference>
<dbReference type="KEGG" id="pfz:AV641_04810"/>
<feature type="transmembrane region" description="Helical" evidence="7">
    <location>
        <begin position="116"/>
        <end position="133"/>
    </location>
</feature>
<evidence type="ECO:0000256" key="4">
    <source>
        <dbReference type="ARBA" id="ARBA00022989"/>
    </source>
</evidence>
<comment type="subcellular location">
    <subcellularLocation>
        <location evidence="1">Cell membrane</location>
        <topology evidence="1">Multi-pass membrane protein</topology>
    </subcellularLocation>
</comment>
<dbReference type="GO" id="GO:0005886">
    <property type="term" value="C:plasma membrane"/>
    <property type="evidence" value="ECO:0007669"/>
    <property type="project" value="UniProtKB-SubCell"/>
</dbReference>
<dbReference type="InterPro" id="IPR049453">
    <property type="entry name" value="Memb_transporter_dom"/>
</dbReference>
<evidence type="ECO:0000313" key="12">
    <source>
        <dbReference type="Proteomes" id="UP000216113"/>
    </source>
</evidence>
<comment type="similarity">
    <text evidence="6">Belongs to the YccS/YhfK family.</text>
</comment>
<keyword evidence="3 7" id="KW-0812">Transmembrane</keyword>
<feature type="transmembrane region" description="Helical" evidence="7">
    <location>
        <begin position="67"/>
        <end position="86"/>
    </location>
</feature>
<name>A0A120I6G7_PSEFR</name>
<evidence type="ECO:0000313" key="10">
    <source>
        <dbReference type="EMBL" id="PAA13886.1"/>
    </source>
</evidence>
<dbReference type="Proteomes" id="UP000216113">
    <property type="component" value="Unassembled WGS sequence"/>
</dbReference>
<protein>
    <submittedName>
        <fullName evidence="10">FUSC family protein</fullName>
    </submittedName>
</protein>
<evidence type="ECO:0000256" key="6">
    <source>
        <dbReference type="ARBA" id="ARBA00043993"/>
    </source>
</evidence>
<dbReference type="AlphaFoldDB" id="A0A120I6G7"/>
<dbReference type="PANTHER" id="PTHR30509">
    <property type="entry name" value="P-HYDROXYBENZOIC ACID EFFLUX PUMP SUBUNIT-RELATED"/>
    <property type="match status" value="1"/>
</dbReference>
<evidence type="ECO:0000256" key="1">
    <source>
        <dbReference type="ARBA" id="ARBA00004651"/>
    </source>
</evidence>
<gene>
    <name evidence="9" type="ORF">CJF43_11090</name>
    <name evidence="10" type="ORF">CJU81_06905</name>
</gene>
<comment type="caution">
    <text evidence="10">The sequence shown here is derived from an EMBL/GenBank/DDBJ whole genome shotgun (WGS) entry which is preliminary data.</text>
</comment>
<feature type="transmembrane region" description="Helical" evidence="7">
    <location>
        <begin position="214"/>
        <end position="230"/>
    </location>
</feature>